<dbReference type="InterPro" id="IPR043128">
    <property type="entry name" value="Rev_trsase/Diguanyl_cyclase"/>
</dbReference>
<comment type="subcellular location">
    <subcellularLocation>
        <location evidence="1">Membrane</location>
    </subcellularLocation>
</comment>
<evidence type="ECO:0000256" key="4">
    <source>
        <dbReference type="ARBA" id="ARBA00022741"/>
    </source>
</evidence>
<dbReference type="Pfam" id="PF13426">
    <property type="entry name" value="PAS_9"/>
    <property type="match status" value="1"/>
</dbReference>
<evidence type="ECO:0000256" key="8">
    <source>
        <dbReference type="SAM" id="Phobius"/>
    </source>
</evidence>
<accession>A0A1M5VU69</accession>
<dbReference type="PANTHER" id="PTHR44757">
    <property type="entry name" value="DIGUANYLATE CYCLASE DGCP"/>
    <property type="match status" value="1"/>
</dbReference>
<dbReference type="GO" id="GO:0005524">
    <property type="term" value="F:ATP binding"/>
    <property type="evidence" value="ECO:0007669"/>
    <property type="project" value="UniProtKB-KW"/>
</dbReference>
<reference evidence="10 11" key="1">
    <citation type="submission" date="2016-11" db="EMBL/GenBank/DDBJ databases">
        <authorList>
            <person name="Jaros S."/>
            <person name="Januszkiewicz K."/>
            <person name="Wedrychowicz H."/>
        </authorList>
    </citation>
    <scope>NUCLEOTIDE SEQUENCE [LARGE SCALE GENOMIC DNA]</scope>
    <source>
        <strain evidence="10 11">DSM 16917</strain>
    </source>
</reference>
<keyword evidence="8" id="KW-0812">Transmembrane</keyword>
<dbReference type="EMBL" id="FQXG01000004">
    <property type="protein sequence ID" value="SHH78720.1"/>
    <property type="molecule type" value="Genomic_DNA"/>
</dbReference>
<evidence type="ECO:0000256" key="5">
    <source>
        <dbReference type="ARBA" id="ARBA00022777"/>
    </source>
</evidence>
<dbReference type="STRING" id="299255.SAMN02745129_2988"/>
<dbReference type="PANTHER" id="PTHR44757:SF2">
    <property type="entry name" value="BIOFILM ARCHITECTURE MAINTENANCE PROTEIN MBAA"/>
    <property type="match status" value="1"/>
</dbReference>
<feature type="transmembrane region" description="Helical" evidence="8">
    <location>
        <begin position="308"/>
        <end position="325"/>
    </location>
</feature>
<feature type="domain" description="GGDEF" evidence="9">
    <location>
        <begin position="595"/>
        <end position="721"/>
    </location>
</feature>
<dbReference type="PROSITE" id="PS50887">
    <property type="entry name" value="GGDEF"/>
    <property type="match status" value="1"/>
</dbReference>
<keyword evidence="6" id="KW-0067">ATP-binding</keyword>
<dbReference type="NCBIfam" id="TIGR00229">
    <property type="entry name" value="sensory_box"/>
    <property type="match status" value="1"/>
</dbReference>
<dbReference type="InterPro" id="IPR000014">
    <property type="entry name" value="PAS"/>
</dbReference>
<keyword evidence="7" id="KW-0902">Two-component regulatory system</keyword>
<dbReference type="Proteomes" id="UP000184268">
    <property type="component" value="Unassembled WGS sequence"/>
</dbReference>
<keyword evidence="2" id="KW-0597">Phosphoprotein</keyword>
<evidence type="ECO:0000256" key="6">
    <source>
        <dbReference type="ARBA" id="ARBA00022840"/>
    </source>
</evidence>
<evidence type="ECO:0000313" key="10">
    <source>
        <dbReference type="EMBL" id="SHH78720.1"/>
    </source>
</evidence>
<feature type="transmembrane region" description="Helical" evidence="8">
    <location>
        <begin position="38"/>
        <end position="57"/>
    </location>
</feature>
<dbReference type="GO" id="GO:0016301">
    <property type="term" value="F:kinase activity"/>
    <property type="evidence" value="ECO:0007669"/>
    <property type="project" value="UniProtKB-KW"/>
</dbReference>
<dbReference type="SUPFAM" id="SSF55073">
    <property type="entry name" value="Nucleotide cyclase"/>
    <property type="match status" value="1"/>
</dbReference>
<evidence type="ECO:0000256" key="7">
    <source>
        <dbReference type="ARBA" id="ARBA00023012"/>
    </source>
</evidence>
<dbReference type="SUPFAM" id="SSF103190">
    <property type="entry name" value="Sensory domain-like"/>
    <property type="match status" value="1"/>
</dbReference>
<keyword evidence="8" id="KW-0472">Membrane</keyword>
<dbReference type="GO" id="GO:0000160">
    <property type="term" value="P:phosphorelay signal transduction system"/>
    <property type="evidence" value="ECO:0007669"/>
    <property type="project" value="UniProtKB-KW"/>
</dbReference>
<dbReference type="InterPro" id="IPR035965">
    <property type="entry name" value="PAS-like_dom_sf"/>
</dbReference>
<dbReference type="InterPro" id="IPR000160">
    <property type="entry name" value="GGDEF_dom"/>
</dbReference>
<dbReference type="InterPro" id="IPR029151">
    <property type="entry name" value="Sensor-like_sf"/>
</dbReference>
<evidence type="ECO:0000313" key="11">
    <source>
        <dbReference type="Proteomes" id="UP000184268"/>
    </source>
</evidence>
<dbReference type="Gene3D" id="3.30.70.270">
    <property type="match status" value="1"/>
</dbReference>
<name>A0A1M5VU69_9GAMM</name>
<evidence type="ECO:0000256" key="3">
    <source>
        <dbReference type="ARBA" id="ARBA00022679"/>
    </source>
</evidence>
<protein>
    <submittedName>
        <fullName evidence="10">PAS domain S-box-containing protein</fullName>
    </submittedName>
</protein>
<dbReference type="InterPro" id="IPR052155">
    <property type="entry name" value="Biofilm_reg_signaling"/>
</dbReference>
<dbReference type="GO" id="GO:0016020">
    <property type="term" value="C:membrane"/>
    <property type="evidence" value="ECO:0007669"/>
    <property type="project" value="UniProtKB-SubCell"/>
</dbReference>
<proteinExistence type="predicted"/>
<keyword evidence="3" id="KW-0808">Transferase</keyword>
<organism evidence="10 11">
    <name type="scientific">Ferrimonas marina</name>
    <dbReference type="NCBI Taxonomy" id="299255"/>
    <lineage>
        <taxon>Bacteria</taxon>
        <taxon>Pseudomonadati</taxon>
        <taxon>Pseudomonadota</taxon>
        <taxon>Gammaproteobacteria</taxon>
        <taxon>Alteromonadales</taxon>
        <taxon>Ferrimonadaceae</taxon>
        <taxon>Ferrimonas</taxon>
    </lineage>
</organism>
<sequence>MQYTDVTVPPKDDSQFDIASILAKFEHADNHTLKRPPFALQLLLMVLLVMGITHALLHFNSQRLDDHLASRRFAEMQVFSDRINDAIQRQGSSIQLVGQYGLPQLQQGNIDDEQGMLHELKRRFSNYVTLALLDADSNVVMQVGESPNLRLSRKELQAEAAQLDPDEVFKSPVMLDGRHNAAYQWLLAPVEENPSGVTDLLAVVDISTVWEGFYTLNDNDSLPLLLVGADGQCLNLTQRGKEQQRPIHERFPALWQHMQENSFGEFSLDERLFVYMQLRPGKEHPLYLLSYIDRQGERPIENRFRSQIYLSALTIVVLLARLMWYRRYQLDDRQGRQRSLALAEQLYEGKQGAMLFSTAGICQSANRALCDQLNTSTDRLAERHFRRLFDSAPLSIDMVWQLARSSGYWEGQLLPRHGVSHPLKVSIRSLRLGRNDQLMVLRIEESPQQRQQNEQLRELRQLSDSACGLALVDSQQTILACNNAMAQICGHNQEAIRGLNWQELLPLANAEMSQTLRQQLNTRGSWQGPLWLTRRDGGYLRCLANVHLAEGYHGDEPYQVVSLTPLQDAQLGDHIAQPPLAKHNLQRCLTQFQDRPVSLMMLRLDPQDPVASFSDSDAMLFQQHQLEHALVGILPKEALLGQHSKPGELHVLLPGWSDSKATRLAANLLRLLDEAELAEGLVIGLAAGEGESNWQTLLENADMAIERAKANGHSYCQAFTRQSA</sequence>
<dbReference type="SUPFAM" id="SSF55785">
    <property type="entry name" value="PYP-like sensor domain (PAS domain)"/>
    <property type="match status" value="2"/>
</dbReference>
<dbReference type="SMART" id="SM00091">
    <property type="entry name" value="PAS"/>
    <property type="match status" value="1"/>
</dbReference>
<evidence type="ECO:0000259" key="9">
    <source>
        <dbReference type="PROSITE" id="PS50887"/>
    </source>
</evidence>
<dbReference type="Gene3D" id="3.30.450.20">
    <property type="entry name" value="PAS domain"/>
    <property type="match status" value="2"/>
</dbReference>
<keyword evidence="8" id="KW-1133">Transmembrane helix</keyword>
<gene>
    <name evidence="10" type="ORF">SAMN02745129_2988</name>
</gene>
<evidence type="ECO:0000256" key="1">
    <source>
        <dbReference type="ARBA" id="ARBA00004370"/>
    </source>
</evidence>
<keyword evidence="11" id="KW-1185">Reference proteome</keyword>
<dbReference type="CDD" id="cd00130">
    <property type="entry name" value="PAS"/>
    <property type="match status" value="1"/>
</dbReference>
<keyword evidence="5" id="KW-0418">Kinase</keyword>
<dbReference type="AlphaFoldDB" id="A0A1M5VU69"/>
<evidence type="ECO:0000256" key="2">
    <source>
        <dbReference type="ARBA" id="ARBA00022553"/>
    </source>
</evidence>
<dbReference type="InterPro" id="IPR029787">
    <property type="entry name" value="Nucleotide_cyclase"/>
</dbReference>
<keyword evidence="4" id="KW-0547">Nucleotide-binding</keyword>